<accession>A0A067F4T3</accession>
<evidence type="ECO:0000313" key="10">
    <source>
        <dbReference type="EMBL" id="KDO58502.1"/>
    </source>
</evidence>
<evidence type="ECO:0000256" key="5">
    <source>
        <dbReference type="ARBA" id="ARBA00022771"/>
    </source>
</evidence>
<keyword evidence="7" id="KW-0862">Zinc</keyword>
<keyword evidence="6" id="KW-0833">Ubl conjugation pathway</keyword>
<dbReference type="PaxDb" id="2711-XP_006495092.1"/>
<dbReference type="Pfam" id="PF13639">
    <property type="entry name" value="zf-RING_2"/>
    <property type="match status" value="1"/>
</dbReference>
<evidence type="ECO:0000256" key="6">
    <source>
        <dbReference type="ARBA" id="ARBA00022786"/>
    </source>
</evidence>
<dbReference type="InterPro" id="IPR045191">
    <property type="entry name" value="MBR1/2-like"/>
</dbReference>
<name>A0A067F4T3_CITSI</name>
<organism evidence="10 11">
    <name type="scientific">Citrus sinensis</name>
    <name type="common">Sweet orange</name>
    <name type="synonym">Citrus aurantium var. sinensis</name>
    <dbReference type="NCBI Taxonomy" id="2711"/>
    <lineage>
        <taxon>Eukaryota</taxon>
        <taxon>Viridiplantae</taxon>
        <taxon>Streptophyta</taxon>
        <taxon>Embryophyta</taxon>
        <taxon>Tracheophyta</taxon>
        <taxon>Spermatophyta</taxon>
        <taxon>Magnoliopsida</taxon>
        <taxon>eudicotyledons</taxon>
        <taxon>Gunneridae</taxon>
        <taxon>Pentapetalae</taxon>
        <taxon>rosids</taxon>
        <taxon>malvids</taxon>
        <taxon>Sapindales</taxon>
        <taxon>Rutaceae</taxon>
        <taxon>Aurantioideae</taxon>
        <taxon>Citrus</taxon>
    </lineage>
</organism>
<dbReference type="EMBL" id="KK784948">
    <property type="protein sequence ID" value="KDO58503.1"/>
    <property type="molecule type" value="Genomic_DNA"/>
</dbReference>
<dbReference type="InterPro" id="IPR001841">
    <property type="entry name" value="Znf_RING"/>
</dbReference>
<evidence type="ECO:0000256" key="7">
    <source>
        <dbReference type="ARBA" id="ARBA00022833"/>
    </source>
</evidence>
<protein>
    <recommendedName>
        <fullName evidence="2">RING-type E3 ubiquitin transferase</fullName>
        <ecNumber evidence="2">2.3.2.27</ecNumber>
    </recommendedName>
</protein>
<keyword evidence="3" id="KW-0808">Transferase</keyword>
<evidence type="ECO:0000256" key="2">
    <source>
        <dbReference type="ARBA" id="ARBA00012483"/>
    </source>
</evidence>
<evidence type="ECO:0000256" key="1">
    <source>
        <dbReference type="ARBA" id="ARBA00000900"/>
    </source>
</evidence>
<dbReference type="Gene3D" id="3.30.40.10">
    <property type="entry name" value="Zinc/RING finger domain, C3HC4 (zinc finger)"/>
    <property type="match status" value="1"/>
</dbReference>
<comment type="catalytic activity">
    <reaction evidence="1">
        <text>S-ubiquitinyl-[E2 ubiquitin-conjugating enzyme]-L-cysteine + [acceptor protein]-L-lysine = [E2 ubiquitin-conjugating enzyme]-L-cysteine + N(6)-ubiquitinyl-[acceptor protein]-L-lysine.</text>
        <dbReference type="EC" id="2.3.2.27"/>
    </reaction>
</comment>
<reference evidence="10 11" key="1">
    <citation type="submission" date="2014-04" db="EMBL/GenBank/DDBJ databases">
        <authorList>
            <consortium name="International Citrus Genome Consortium"/>
            <person name="Gmitter F."/>
            <person name="Chen C."/>
            <person name="Farmerie W."/>
            <person name="Harkins T."/>
            <person name="Desany B."/>
            <person name="Mohiuddin M."/>
            <person name="Kodira C."/>
            <person name="Borodovsky M."/>
            <person name="Lomsadze A."/>
            <person name="Burns P."/>
            <person name="Jenkins J."/>
            <person name="Prochnik S."/>
            <person name="Shu S."/>
            <person name="Chapman J."/>
            <person name="Pitluck S."/>
            <person name="Schmutz J."/>
            <person name="Rokhsar D."/>
        </authorList>
    </citation>
    <scope>NUCLEOTIDE SEQUENCE</scope>
</reference>
<evidence type="ECO:0000313" key="11">
    <source>
        <dbReference type="Proteomes" id="UP000027120"/>
    </source>
</evidence>
<dbReference type="Proteomes" id="UP000027120">
    <property type="component" value="Unassembled WGS sequence"/>
</dbReference>
<dbReference type="AlphaFoldDB" id="A0A067F4T3"/>
<dbReference type="PANTHER" id="PTHR22937">
    <property type="entry name" value="E3 UBIQUITIN-PROTEIN LIGASE RNF165"/>
    <property type="match status" value="1"/>
</dbReference>
<feature type="domain" description="RING-type" evidence="9">
    <location>
        <begin position="484"/>
        <end position="525"/>
    </location>
</feature>
<dbReference type="FunFam" id="3.30.40.10:FF:000615">
    <property type="entry name" value="E3 ubiquitin ligase BIG BROTHER"/>
    <property type="match status" value="1"/>
</dbReference>
<dbReference type="OrthoDB" id="8062037at2759"/>
<gene>
    <name evidence="10" type="ORF">CISIN_1g009501mg</name>
</gene>
<dbReference type="PANTHER" id="PTHR22937:SF222">
    <property type="entry name" value="RING-TYPE E3 UBIQUITIN TRANSFERASE"/>
    <property type="match status" value="1"/>
</dbReference>
<dbReference type="SMART" id="SM00184">
    <property type="entry name" value="RING"/>
    <property type="match status" value="1"/>
</dbReference>
<keyword evidence="5 8" id="KW-0863">Zinc-finger</keyword>
<dbReference type="GO" id="GO:0061630">
    <property type="term" value="F:ubiquitin protein ligase activity"/>
    <property type="evidence" value="ECO:0000318"/>
    <property type="project" value="GO_Central"/>
</dbReference>
<proteinExistence type="predicted"/>
<evidence type="ECO:0000256" key="8">
    <source>
        <dbReference type="PROSITE-ProRule" id="PRU00175"/>
    </source>
</evidence>
<keyword evidence="4" id="KW-0479">Metal-binding</keyword>
<dbReference type="KEGG" id="cit:102621766"/>
<dbReference type="STRING" id="2711.A0A067F4T3"/>
<evidence type="ECO:0000256" key="3">
    <source>
        <dbReference type="ARBA" id="ARBA00022679"/>
    </source>
</evidence>
<keyword evidence="11" id="KW-1185">Reference proteome</keyword>
<dbReference type="PROSITE" id="PS50089">
    <property type="entry name" value="ZF_RING_2"/>
    <property type="match status" value="1"/>
</dbReference>
<dbReference type="eggNOG" id="KOG0800">
    <property type="taxonomic scope" value="Eukaryota"/>
</dbReference>
<dbReference type="EMBL" id="KK784948">
    <property type="protein sequence ID" value="KDO58502.1"/>
    <property type="molecule type" value="Genomic_DNA"/>
</dbReference>
<dbReference type="InterPro" id="IPR013083">
    <property type="entry name" value="Znf_RING/FYVE/PHD"/>
</dbReference>
<sequence>MGQRNMPCTSQMIDLEMDQQNRGYLLPEPCVVLGGVTSFPQPMQTIVRASGNTSSLDAHQHYDSAMFYGMPQYHGVHHHHAASVDLGASTASNLYVPYMPTLSSGMPVNHGSTDQLPSSRNFGVIGASAEEYGRNSHFMDNVRGSYKRKNTEGFPGSFQNLNAPASSSSSVAPLHPRHPDGVTPMDAACFSLPQYRGNGTPSIREVESQRSVRNRLVATGGMDPVLAHSHNHFIQGNFIGQPFQPAGWLEQPSDGGGSSWTQAPAIPYMHGSNVSGAPMDSGNMVVQRYPETAGNRNSSTFLQPPVNIQHLSFPHPPPPFQGIRNHNTNVHPQVAAASFRVPSSYRTMNISQDGSEMVPRHMGPVPPTGFRIYRSPREGPVPEALRQRSLPHLRVLPSDGVALLEIPDFYEVGNFIDRHRDMRLDIEDMSYEELLALGERIGNVNTGLSEEIVARQLKTRVYLSATNYINLEEPASKDQEPGSCIICQEDYRDNEKIGTLDCDHEYHAECLKKWLFIKNVCPICKSEALATKS</sequence>
<dbReference type="SMR" id="A0A067F4T3"/>
<evidence type="ECO:0000259" key="9">
    <source>
        <dbReference type="PROSITE" id="PS50089"/>
    </source>
</evidence>
<dbReference type="GO" id="GO:0008270">
    <property type="term" value="F:zinc ion binding"/>
    <property type="evidence" value="ECO:0007669"/>
    <property type="project" value="UniProtKB-KW"/>
</dbReference>
<evidence type="ECO:0000256" key="4">
    <source>
        <dbReference type="ARBA" id="ARBA00022723"/>
    </source>
</evidence>
<dbReference type="EC" id="2.3.2.27" evidence="2"/>
<dbReference type="GO" id="GO:0005634">
    <property type="term" value="C:nucleus"/>
    <property type="evidence" value="ECO:0000318"/>
    <property type="project" value="GO_Central"/>
</dbReference>
<dbReference type="SUPFAM" id="SSF57850">
    <property type="entry name" value="RING/U-box"/>
    <property type="match status" value="1"/>
</dbReference>